<evidence type="ECO:0000313" key="2">
    <source>
        <dbReference type="EMBL" id="MBP1992758.1"/>
    </source>
</evidence>
<feature type="signal peptide" evidence="1">
    <location>
        <begin position="1"/>
        <end position="28"/>
    </location>
</feature>
<dbReference type="EMBL" id="JAGGLB010000015">
    <property type="protein sequence ID" value="MBP1992758.1"/>
    <property type="molecule type" value="Genomic_DNA"/>
</dbReference>
<organism evidence="2 3">
    <name type="scientific">Paenibacillus eucommiae</name>
    <dbReference type="NCBI Taxonomy" id="1355755"/>
    <lineage>
        <taxon>Bacteria</taxon>
        <taxon>Bacillati</taxon>
        <taxon>Bacillota</taxon>
        <taxon>Bacilli</taxon>
        <taxon>Bacillales</taxon>
        <taxon>Paenibacillaceae</taxon>
        <taxon>Paenibacillus</taxon>
    </lineage>
</organism>
<evidence type="ECO:0000256" key="1">
    <source>
        <dbReference type="SAM" id="SignalP"/>
    </source>
</evidence>
<accession>A0ABS4IYZ1</accession>
<name>A0ABS4IYZ1_9BACL</name>
<protein>
    <submittedName>
        <fullName evidence="2">Uncharacterized protein</fullName>
    </submittedName>
</protein>
<feature type="chain" id="PRO_5045402871" evidence="1">
    <location>
        <begin position="29"/>
        <end position="711"/>
    </location>
</feature>
<sequence>MRNLRWMRLAAVALTVTLSVGSLAPTFAAPGVAVKASPIGKVAITGNSYFDLKQIQVMPEQNGKLATFTITVHNKGNNELLFIDYWVRLKSKSGNQFTVKLLPSDKDKNRVSPGSSTDITFYATVNENTNLQDLVVQFIKWDFSKSNFETVIGEISVPATYSNVTPVNRAAIISVGKTDIQASVKKLVSTKNEKYHVSTVHLDLENVGLNSLTLPNYSFSIRTAGGLMYPLDAKEAKDLIINPKETKEVKLTGSIPLAVAAEGWQLVVTESLTEPKMTMLVATLQLPKASQEQQQGGGVKGKAYTFTNKDGVYTAIFNGLYRLPWEDDDILTADLTLSNKGTGSLPIPKLTGYFMLDGGVKVEAKLIQTSKIIALGANSAVSFQFAAKIPYTYAFSKAKLVLQEKEVSEKEGEAAVTKDVLDFSSNSEVQAIPFIDNQQFYTLDDIGRKAKFTTKSVATYTGKTSDTYTAQVEVENLEKRFTGISRLVAHFRTPDGTIFPATITEIKNKISPSGKALLNVWANLPKGYETAEMQLLMGEAITEGKLTEGEAKPDSYVKPVAFWLPAENKEVKEVLKDVQVFPYAISLNRIGTSIVGNELTLKFNYELTKDLLTETNTEGRKLVLTFEDADGNKSFEKSYEVKDFNPSEGEQIDPNKLIIGKHEEFKIIVQDEGLIYKQQFLKKYSVSLYDEFQGQRKLLASQKLDWFIYSE</sequence>
<dbReference type="RefSeq" id="WP_209974032.1">
    <property type="nucleotide sequence ID" value="NZ_JAGGLB010000015.1"/>
</dbReference>
<keyword evidence="3" id="KW-1185">Reference proteome</keyword>
<gene>
    <name evidence="2" type="ORF">J2Z66_004371</name>
</gene>
<keyword evidence="1" id="KW-0732">Signal</keyword>
<reference evidence="2 3" key="1">
    <citation type="submission" date="2021-03" db="EMBL/GenBank/DDBJ databases">
        <title>Genomic Encyclopedia of Type Strains, Phase IV (KMG-IV): sequencing the most valuable type-strain genomes for metagenomic binning, comparative biology and taxonomic classification.</title>
        <authorList>
            <person name="Goeker M."/>
        </authorList>
    </citation>
    <scope>NUCLEOTIDE SEQUENCE [LARGE SCALE GENOMIC DNA]</scope>
    <source>
        <strain evidence="2 3">DSM 26048</strain>
    </source>
</reference>
<dbReference type="Proteomes" id="UP001519287">
    <property type="component" value="Unassembled WGS sequence"/>
</dbReference>
<evidence type="ECO:0000313" key="3">
    <source>
        <dbReference type="Proteomes" id="UP001519287"/>
    </source>
</evidence>
<proteinExistence type="predicted"/>
<comment type="caution">
    <text evidence="2">The sequence shown here is derived from an EMBL/GenBank/DDBJ whole genome shotgun (WGS) entry which is preliminary data.</text>
</comment>